<comment type="caution">
    <text evidence="3">The sequence shown here is derived from an EMBL/GenBank/DDBJ whole genome shotgun (WGS) entry which is preliminary data.</text>
</comment>
<dbReference type="EMBL" id="JACHFN010000010">
    <property type="protein sequence ID" value="MBB5235274.1"/>
    <property type="molecule type" value="Genomic_DNA"/>
</dbReference>
<feature type="transmembrane region" description="Helical" evidence="2">
    <location>
        <begin position="189"/>
        <end position="210"/>
    </location>
</feature>
<dbReference type="Proteomes" id="UP000525389">
    <property type="component" value="Unassembled WGS sequence"/>
</dbReference>
<feature type="transmembrane region" description="Helical" evidence="2">
    <location>
        <begin position="84"/>
        <end position="104"/>
    </location>
</feature>
<proteinExistence type="predicted"/>
<feature type="transmembrane region" description="Helical" evidence="2">
    <location>
        <begin position="116"/>
        <end position="137"/>
    </location>
</feature>
<feature type="compositionally biased region" description="Low complexity" evidence="1">
    <location>
        <begin position="14"/>
        <end position="24"/>
    </location>
</feature>
<evidence type="ECO:0000313" key="3">
    <source>
        <dbReference type="EMBL" id="MBB5235274.1"/>
    </source>
</evidence>
<gene>
    <name evidence="3" type="ORF">HNQ09_002726</name>
</gene>
<feature type="transmembrane region" description="Helical" evidence="2">
    <location>
        <begin position="230"/>
        <end position="248"/>
    </location>
</feature>
<keyword evidence="2" id="KW-0472">Membrane</keyword>
<feature type="transmembrane region" description="Helical" evidence="2">
    <location>
        <begin position="42"/>
        <end position="64"/>
    </location>
</feature>
<name>A0A7W8GH79_9DEIO</name>
<dbReference type="RefSeq" id="WP_184030227.1">
    <property type="nucleotide sequence ID" value="NZ_JACHFN010000010.1"/>
</dbReference>
<evidence type="ECO:0000313" key="4">
    <source>
        <dbReference type="Proteomes" id="UP000525389"/>
    </source>
</evidence>
<dbReference type="AlphaFoldDB" id="A0A7W8GH79"/>
<keyword evidence="2" id="KW-1133">Transmembrane helix</keyword>
<keyword evidence="4" id="KW-1185">Reference proteome</keyword>
<accession>A0A7W8GH79</accession>
<keyword evidence="2" id="KW-0812">Transmembrane</keyword>
<feature type="transmembrane region" description="Helical" evidence="2">
    <location>
        <begin position="157"/>
        <end position="177"/>
    </location>
</feature>
<sequence>MTERRPLQVGEVRPTASTSDAPAAPPATAVHLWLSPRRVTRLLGWTALGLALINIVAQAAHFFLPDFFMRDWLLVMFDANGEANLPSAFSGGLLLFSALILGAVALAKRQTADRFAVYWGFFAAVFLYLSVDEIARLHDNTIAPMRRLMDFDGVLRFAWVVPYALAVLLILLGSIRFLAHLPAPIRWRFVLAGGLYVGAALGMELVQGYTDSRFGDLGFVSALSIGFEELMEMLGVVVFIHALLLYIGRHLPGFALQFGVRPQPGRPDS</sequence>
<evidence type="ECO:0000256" key="2">
    <source>
        <dbReference type="SAM" id="Phobius"/>
    </source>
</evidence>
<organism evidence="3 4">
    <name type="scientific">Deinococcus budaensis</name>
    <dbReference type="NCBI Taxonomy" id="1665626"/>
    <lineage>
        <taxon>Bacteria</taxon>
        <taxon>Thermotogati</taxon>
        <taxon>Deinococcota</taxon>
        <taxon>Deinococci</taxon>
        <taxon>Deinococcales</taxon>
        <taxon>Deinococcaceae</taxon>
        <taxon>Deinococcus</taxon>
    </lineage>
</organism>
<reference evidence="3 4" key="1">
    <citation type="submission" date="2020-08" db="EMBL/GenBank/DDBJ databases">
        <title>Genomic Encyclopedia of Type Strains, Phase IV (KMG-IV): sequencing the most valuable type-strain genomes for metagenomic binning, comparative biology and taxonomic classification.</title>
        <authorList>
            <person name="Goeker M."/>
        </authorList>
    </citation>
    <scope>NUCLEOTIDE SEQUENCE [LARGE SCALE GENOMIC DNA]</scope>
    <source>
        <strain evidence="3 4">DSM 101791</strain>
    </source>
</reference>
<feature type="region of interest" description="Disordered" evidence="1">
    <location>
        <begin position="1"/>
        <end position="24"/>
    </location>
</feature>
<protein>
    <submittedName>
        <fullName evidence="3">Uncharacterized protein</fullName>
    </submittedName>
</protein>
<evidence type="ECO:0000256" key="1">
    <source>
        <dbReference type="SAM" id="MobiDB-lite"/>
    </source>
</evidence>